<feature type="compositionally biased region" description="Polar residues" evidence="1">
    <location>
        <begin position="19"/>
        <end position="30"/>
    </location>
</feature>
<accession>A0A8C6E1K7</accession>
<dbReference type="Pfam" id="PF15737">
    <property type="entry name" value="DUF4685"/>
    <property type="match status" value="1"/>
</dbReference>
<dbReference type="GO" id="GO:0005634">
    <property type="term" value="C:nucleus"/>
    <property type="evidence" value="ECO:0007669"/>
    <property type="project" value="TreeGrafter"/>
</dbReference>
<feature type="region of interest" description="Disordered" evidence="1">
    <location>
        <begin position="1049"/>
        <end position="1072"/>
    </location>
</feature>
<feature type="region of interest" description="Disordered" evidence="1">
    <location>
        <begin position="587"/>
        <end position="654"/>
    </location>
</feature>
<keyword evidence="4" id="KW-1185">Reference proteome</keyword>
<evidence type="ECO:0000313" key="4">
    <source>
        <dbReference type="Proteomes" id="UP000694544"/>
    </source>
</evidence>
<dbReference type="PANTHER" id="PTHR14102">
    <property type="entry name" value="PAR-6-RELATED"/>
    <property type="match status" value="1"/>
</dbReference>
<feature type="compositionally biased region" description="Low complexity" evidence="1">
    <location>
        <begin position="422"/>
        <end position="432"/>
    </location>
</feature>
<dbReference type="FunFam" id="2.30.42.10:FF:000215">
    <property type="entry name" value="uncharacterized protein KIAA1614 homolog"/>
    <property type="match status" value="1"/>
</dbReference>
<feature type="region of interest" description="Disordered" evidence="1">
    <location>
        <begin position="413"/>
        <end position="452"/>
    </location>
</feature>
<gene>
    <name evidence="3" type="primary">KIAA1614</name>
</gene>
<feature type="region of interest" description="Disordered" evidence="1">
    <location>
        <begin position="729"/>
        <end position="958"/>
    </location>
</feature>
<dbReference type="GeneTree" id="ENSGT00390000013003"/>
<dbReference type="PANTHER" id="PTHR14102:SF12">
    <property type="entry name" value="CDNA SEQUENCE BC034090"/>
    <property type="match status" value="1"/>
</dbReference>
<dbReference type="Ensembl" id="ENSMMST00000026186.1">
    <property type="protein sequence ID" value="ENSMMSP00000023668.1"/>
    <property type="gene ID" value="ENSMMSG00000017825.1"/>
</dbReference>
<dbReference type="InterPro" id="IPR036034">
    <property type="entry name" value="PDZ_sf"/>
</dbReference>
<feature type="compositionally biased region" description="Polar residues" evidence="1">
    <location>
        <begin position="848"/>
        <end position="859"/>
    </location>
</feature>
<organism evidence="3 4">
    <name type="scientific">Moschus moschiferus</name>
    <name type="common">Siberian musk deer</name>
    <name type="synonym">Moschus sibiricus</name>
    <dbReference type="NCBI Taxonomy" id="68415"/>
    <lineage>
        <taxon>Eukaryota</taxon>
        <taxon>Metazoa</taxon>
        <taxon>Chordata</taxon>
        <taxon>Craniata</taxon>
        <taxon>Vertebrata</taxon>
        <taxon>Euteleostomi</taxon>
        <taxon>Mammalia</taxon>
        <taxon>Eutheria</taxon>
        <taxon>Laurasiatheria</taxon>
        <taxon>Artiodactyla</taxon>
        <taxon>Ruminantia</taxon>
        <taxon>Pecora</taxon>
        <taxon>Moschidae</taxon>
        <taxon>Moschus</taxon>
    </lineage>
</organism>
<reference evidence="3" key="2">
    <citation type="submission" date="2025-09" db="UniProtKB">
        <authorList>
            <consortium name="Ensembl"/>
        </authorList>
    </citation>
    <scope>IDENTIFICATION</scope>
</reference>
<dbReference type="InterPro" id="IPR001478">
    <property type="entry name" value="PDZ"/>
</dbReference>
<feature type="compositionally biased region" description="Basic and acidic residues" evidence="1">
    <location>
        <begin position="147"/>
        <end position="168"/>
    </location>
</feature>
<feature type="compositionally biased region" description="Basic and acidic residues" evidence="1">
    <location>
        <begin position="84"/>
        <end position="94"/>
    </location>
</feature>
<dbReference type="Gene3D" id="2.30.42.10">
    <property type="match status" value="1"/>
</dbReference>
<feature type="compositionally biased region" description="Low complexity" evidence="1">
    <location>
        <begin position="924"/>
        <end position="950"/>
    </location>
</feature>
<dbReference type="GO" id="GO:0016324">
    <property type="term" value="C:apical plasma membrane"/>
    <property type="evidence" value="ECO:0007669"/>
    <property type="project" value="TreeGrafter"/>
</dbReference>
<dbReference type="InterPro" id="IPR051741">
    <property type="entry name" value="PAR6_homolog"/>
</dbReference>
<feature type="compositionally biased region" description="Basic and acidic residues" evidence="1">
    <location>
        <begin position="1054"/>
        <end position="1064"/>
    </location>
</feature>
<feature type="region of interest" description="Disordered" evidence="1">
    <location>
        <begin position="1"/>
        <end position="249"/>
    </location>
</feature>
<dbReference type="Proteomes" id="UP000694544">
    <property type="component" value="Unplaced"/>
</dbReference>
<sequence length="1187" mass="126414">MEGMEAAARPAGGILQEPQIGSRTASSMEVTSAVERSGPEPQPENGHLPRPWPCPREDGTPSPKAPRPHGAPGIQLQGPSVLESKMRALKERMTAGKQGAGPGLTSHERPALKKPKGRRVKVGGTKPPFEEPSPPEAVVVRHTQNPNDRRLDRSITQEEPARNGDPRPPRSPAPGLECWSRRSPWPPEAVQTRPDHDRALPPGPSSLQEGPMHRVTPGRPGGVATHVPTLRKGRSHPQQDGLGTRGDLDSLSLTSEENFVLRPALLGELWKTGDLGALGTGGSTLSLSDRVERNRLLLQEMLSVGGQGLSKVGVPGWTSCWDRAVPERLAGDVDWDSGISLQDSDQSRTFGPKLEPVLSPRHEEAKHLLQRARMKARTRPVRASHDIVPTLALCSRDGRKSPALDPRMTFACRDNLQNGNTSDSSSGESSSGQWPKRGASPSHVRFEDESARDAESRYLERLQQRQRQVLGTADQGPLRSKPDLAYIQGGCRRRDAGAGALHPLLGGLQPRGLSAPLPPARGSERRCRACGHCIAPDPRVLQECEPACGREGASAQPLNSQGLSAPLRLLSAAEPRLHTEWIRETHIGEQALPEEADSALDSTDTSDSCRTDSEEAGTAHPGRARLRASRPRGGHRWLRKAEMEPPRSPQASHDLPGLELLEVSDEVTDGAGQTAGALLPREDAFAEPPVQDLEGAFPGSPWQPGPGLENHWAHPGVFRTAYAIASPMKLGSSGPGTQGPVIESQEPLGTDCPQQSHAEPSAPHQALQPTASLCPEGWVPTPPSSKKTASPVSHRKAALAGLRRLGNQGEPMDSPLPASRSAVPRTRELTPPQPQPHSPHSRHPLRALSTNNCNSSVPQGPQEPRGGAILVGETGAQSQEPAAPLEDRRDAVGTISSVGITFCPASEEPESSQEAEGGLWRTEPSSVGRVPSRASSGVSVGASPPSAAASDKNKKSSGGIASALGLKKFFSALSQGTRPKMGKSRSYSMEQLQPPVPGPASHTGTPKVKRAPSLQSLHLVSPSRQHRKATSFQNLHSLLSGKVDRSNLYLAGEPGDHSATDRPGKAPARRALSVEDVSAPGPARAVGRLLEVFPDGTSQLQLQRPSEGTFGFSVASGTGRRDSGFYVQEMADESTAKLYSGLLGVGDEILEVNGAKVAGLGLAHVRELLAHAESLSIRVLRQRPVPR</sequence>
<evidence type="ECO:0000259" key="2">
    <source>
        <dbReference type="PROSITE" id="PS50106"/>
    </source>
</evidence>
<feature type="compositionally biased region" description="Basic residues" evidence="1">
    <location>
        <begin position="622"/>
        <end position="638"/>
    </location>
</feature>
<dbReference type="Pfam" id="PF00595">
    <property type="entry name" value="PDZ"/>
    <property type="match status" value="1"/>
</dbReference>
<dbReference type="SMART" id="SM00228">
    <property type="entry name" value="PDZ"/>
    <property type="match status" value="1"/>
</dbReference>
<feature type="compositionally biased region" description="Basic residues" evidence="1">
    <location>
        <begin position="112"/>
        <end position="121"/>
    </location>
</feature>
<evidence type="ECO:0000313" key="3">
    <source>
        <dbReference type="Ensembl" id="ENSMMSP00000023668.1"/>
    </source>
</evidence>
<dbReference type="GO" id="GO:0007098">
    <property type="term" value="P:centrosome cycle"/>
    <property type="evidence" value="ECO:0007669"/>
    <property type="project" value="TreeGrafter"/>
</dbReference>
<name>A0A8C6E1K7_MOSMO</name>
<reference evidence="3" key="1">
    <citation type="submission" date="2025-08" db="UniProtKB">
        <authorList>
            <consortium name="Ensembl"/>
        </authorList>
    </citation>
    <scope>IDENTIFICATION</scope>
</reference>
<dbReference type="SUPFAM" id="SSF50156">
    <property type="entry name" value="PDZ domain-like"/>
    <property type="match status" value="1"/>
</dbReference>
<evidence type="ECO:0000256" key="1">
    <source>
        <dbReference type="SAM" id="MobiDB-lite"/>
    </source>
</evidence>
<dbReference type="GO" id="GO:0007163">
    <property type="term" value="P:establishment or maintenance of cell polarity"/>
    <property type="evidence" value="ECO:0007669"/>
    <property type="project" value="TreeGrafter"/>
</dbReference>
<dbReference type="GO" id="GO:0060341">
    <property type="term" value="P:regulation of cellular localization"/>
    <property type="evidence" value="ECO:0007669"/>
    <property type="project" value="TreeGrafter"/>
</dbReference>
<dbReference type="PROSITE" id="PS50106">
    <property type="entry name" value="PDZ"/>
    <property type="match status" value="1"/>
</dbReference>
<dbReference type="InterPro" id="IPR032756">
    <property type="entry name" value="DUF4685"/>
</dbReference>
<dbReference type="AlphaFoldDB" id="A0A8C6E1K7"/>
<proteinExistence type="predicted"/>
<dbReference type="GO" id="GO:0005938">
    <property type="term" value="C:cell cortex"/>
    <property type="evidence" value="ECO:0007669"/>
    <property type="project" value="TreeGrafter"/>
</dbReference>
<feature type="region of interest" description="Disordered" evidence="1">
    <location>
        <begin position="975"/>
        <end position="1010"/>
    </location>
</feature>
<protein>
    <submittedName>
        <fullName evidence="3">KIAA1614</fullName>
    </submittedName>
</protein>
<feature type="domain" description="PDZ" evidence="2">
    <location>
        <begin position="1099"/>
        <end position="1169"/>
    </location>
</feature>